<evidence type="ECO:0000313" key="9">
    <source>
        <dbReference type="EMBL" id="ORZ14772.1"/>
    </source>
</evidence>
<dbReference type="Gene3D" id="4.10.240.10">
    <property type="entry name" value="Zn(2)-C6 fungal-type DNA-binding domain"/>
    <property type="match status" value="1"/>
</dbReference>
<feature type="region of interest" description="Disordered" evidence="7">
    <location>
        <begin position="80"/>
        <end position="131"/>
    </location>
</feature>
<dbReference type="CDD" id="cd00067">
    <property type="entry name" value="GAL4"/>
    <property type="match status" value="1"/>
</dbReference>
<evidence type="ECO:0000313" key="10">
    <source>
        <dbReference type="Proteomes" id="UP000193560"/>
    </source>
</evidence>
<feature type="compositionally biased region" description="Low complexity" evidence="7">
    <location>
        <begin position="659"/>
        <end position="678"/>
    </location>
</feature>
<evidence type="ECO:0000256" key="7">
    <source>
        <dbReference type="SAM" id="MobiDB-lite"/>
    </source>
</evidence>
<dbReference type="InterPro" id="IPR001138">
    <property type="entry name" value="Zn2Cys6_DnaBD"/>
</dbReference>
<evidence type="ECO:0000256" key="1">
    <source>
        <dbReference type="ARBA" id="ARBA00004123"/>
    </source>
</evidence>
<dbReference type="GO" id="GO:0008270">
    <property type="term" value="F:zinc ion binding"/>
    <property type="evidence" value="ECO:0007669"/>
    <property type="project" value="InterPro"/>
</dbReference>
<dbReference type="OrthoDB" id="2123952at2759"/>
<dbReference type="InterPro" id="IPR007219">
    <property type="entry name" value="XnlR_reg_dom"/>
</dbReference>
<organism evidence="9 10">
    <name type="scientific">Absidia repens</name>
    <dbReference type="NCBI Taxonomy" id="90262"/>
    <lineage>
        <taxon>Eukaryota</taxon>
        <taxon>Fungi</taxon>
        <taxon>Fungi incertae sedis</taxon>
        <taxon>Mucoromycota</taxon>
        <taxon>Mucoromycotina</taxon>
        <taxon>Mucoromycetes</taxon>
        <taxon>Mucorales</taxon>
        <taxon>Cunninghamellaceae</taxon>
        <taxon>Absidia</taxon>
    </lineage>
</organism>
<dbReference type="PANTHER" id="PTHR47338:SF27">
    <property type="entry name" value="ZN(II)2CYS6 TRANSCRIPTION FACTOR (EUROFUNG)"/>
    <property type="match status" value="1"/>
</dbReference>
<dbReference type="STRING" id="90262.A0A1X2IE52"/>
<keyword evidence="2" id="KW-0479">Metal-binding</keyword>
<dbReference type="Pfam" id="PF00172">
    <property type="entry name" value="Zn_clus"/>
    <property type="match status" value="1"/>
</dbReference>
<dbReference type="PROSITE" id="PS00463">
    <property type="entry name" value="ZN2_CY6_FUNGAL_1"/>
    <property type="match status" value="1"/>
</dbReference>
<dbReference type="EMBL" id="MCGE01000014">
    <property type="protein sequence ID" value="ORZ14772.1"/>
    <property type="molecule type" value="Genomic_DNA"/>
</dbReference>
<dbReference type="PANTHER" id="PTHR47338">
    <property type="entry name" value="ZN(II)2CYS6 TRANSCRIPTION FACTOR (EUROFUNG)-RELATED"/>
    <property type="match status" value="1"/>
</dbReference>
<evidence type="ECO:0000256" key="6">
    <source>
        <dbReference type="ARBA" id="ARBA00023242"/>
    </source>
</evidence>
<dbReference type="GO" id="GO:0006351">
    <property type="term" value="P:DNA-templated transcription"/>
    <property type="evidence" value="ECO:0007669"/>
    <property type="project" value="InterPro"/>
</dbReference>
<feature type="domain" description="Zn(2)-C6 fungal-type" evidence="8">
    <location>
        <begin position="20"/>
        <end position="50"/>
    </location>
</feature>
<evidence type="ECO:0000256" key="4">
    <source>
        <dbReference type="ARBA" id="ARBA00023026"/>
    </source>
</evidence>
<dbReference type="SUPFAM" id="SSF57701">
    <property type="entry name" value="Zn2/Cys6 DNA-binding domain"/>
    <property type="match status" value="1"/>
</dbReference>
<feature type="compositionally biased region" description="Polar residues" evidence="7">
    <location>
        <begin position="627"/>
        <end position="649"/>
    </location>
</feature>
<keyword evidence="3" id="KW-0805">Transcription regulation</keyword>
<comment type="caution">
    <text evidence="9">The sequence shown here is derived from an EMBL/GenBank/DDBJ whole genome shotgun (WGS) entry which is preliminary data.</text>
</comment>
<dbReference type="SMART" id="SM00066">
    <property type="entry name" value="GAL4"/>
    <property type="match status" value="1"/>
</dbReference>
<dbReference type="CDD" id="cd12148">
    <property type="entry name" value="fungal_TF_MHR"/>
    <property type="match status" value="1"/>
</dbReference>
<dbReference type="PROSITE" id="PS50048">
    <property type="entry name" value="ZN2_CY6_FUNGAL_2"/>
    <property type="match status" value="1"/>
</dbReference>
<feature type="compositionally biased region" description="Polar residues" evidence="7">
    <location>
        <begin position="101"/>
        <end position="121"/>
    </location>
</feature>
<proteinExistence type="predicted"/>
<keyword evidence="6" id="KW-0539">Nucleus</keyword>
<evidence type="ECO:0000259" key="8">
    <source>
        <dbReference type="PROSITE" id="PS50048"/>
    </source>
</evidence>
<dbReference type="InterPro" id="IPR036864">
    <property type="entry name" value="Zn2-C6_fun-type_DNA-bd_sf"/>
</dbReference>
<gene>
    <name evidence="9" type="ORF">BCR42DRAFT_58060</name>
</gene>
<dbReference type="GO" id="GO:0003677">
    <property type="term" value="F:DNA binding"/>
    <property type="evidence" value="ECO:0007669"/>
    <property type="project" value="InterPro"/>
</dbReference>
<dbReference type="Pfam" id="PF04082">
    <property type="entry name" value="Fungal_trans"/>
    <property type="match status" value="1"/>
</dbReference>
<dbReference type="GO" id="GO:0005634">
    <property type="term" value="C:nucleus"/>
    <property type="evidence" value="ECO:0007669"/>
    <property type="project" value="UniProtKB-SubCell"/>
</dbReference>
<dbReference type="AlphaFoldDB" id="A0A1X2IE52"/>
<comment type="subcellular location">
    <subcellularLocation>
        <location evidence="1">Nucleus</location>
    </subcellularLocation>
</comment>
<evidence type="ECO:0000256" key="2">
    <source>
        <dbReference type="ARBA" id="ARBA00022723"/>
    </source>
</evidence>
<dbReference type="InterPro" id="IPR050815">
    <property type="entry name" value="TF_fung"/>
</dbReference>
<name>A0A1X2IE52_9FUNG</name>
<feature type="region of interest" description="Disordered" evidence="7">
    <location>
        <begin position="617"/>
        <end position="678"/>
    </location>
</feature>
<accession>A0A1X2IE52</accession>
<dbReference type="GO" id="GO:0000981">
    <property type="term" value="F:DNA-binding transcription factor activity, RNA polymerase II-specific"/>
    <property type="evidence" value="ECO:0007669"/>
    <property type="project" value="InterPro"/>
</dbReference>
<reference evidence="9 10" key="1">
    <citation type="submission" date="2016-07" db="EMBL/GenBank/DDBJ databases">
        <title>Pervasive Adenine N6-methylation of Active Genes in Fungi.</title>
        <authorList>
            <consortium name="DOE Joint Genome Institute"/>
            <person name="Mondo S.J."/>
            <person name="Dannebaum R.O."/>
            <person name="Kuo R.C."/>
            <person name="Labutti K."/>
            <person name="Haridas S."/>
            <person name="Kuo A."/>
            <person name="Salamov A."/>
            <person name="Ahrendt S.R."/>
            <person name="Lipzen A."/>
            <person name="Sullivan W."/>
            <person name="Andreopoulos W.B."/>
            <person name="Clum A."/>
            <person name="Lindquist E."/>
            <person name="Daum C."/>
            <person name="Ramamoorthy G.K."/>
            <person name="Gryganskyi A."/>
            <person name="Culley D."/>
            <person name="Magnuson J.K."/>
            <person name="James T.Y."/>
            <person name="O'Malley M.A."/>
            <person name="Stajich J.E."/>
            <person name="Spatafora J.W."/>
            <person name="Visel A."/>
            <person name="Grigoriev I.V."/>
        </authorList>
    </citation>
    <scope>NUCLEOTIDE SEQUENCE [LARGE SCALE GENOMIC DNA]</scope>
    <source>
        <strain evidence="9 10">NRRL 1336</strain>
    </source>
</reference>
<keyword evidence="10" id="KW-1185">Reference proteome</keyword>
<protein>
    <submittedName>
        <fullName evidence="9">Fungal-specific transcription factor domain-domain-containing protein</fullName>
    </submittedName>
</protein>
<dbReference type="Proteomes" id="UP000193560">
    <property type="component" value="Unassembled WGS sequence"/>
</dbReference>
<evidence type="ECO:0000256" key="3">
    <source>
        <dbReference type="ARBA" id="ARBA00023015"/>
    </source>
</evidence>
<sequence length="777" mass="88108">MDESSQLTIYGTKRRRLMQACLVCRRKKTKCDGVKPNCGNCNRLNQTCSYGPLHRKRASRQKHIHILEERLQQMEKLLKPSTGQPHSHSSKQQQQQPPSPLNNTSSVSGPSFKRTQPTTLDDASRGRAGNRMILPPIHVGQCLTTTRNRYKVIDMDRNLLPPRNTMERLVRKYLKGNYGVSPFFNDDDLGQLDACPTIVLLAIAAATEKYSDDLVNKEQPLWLCGEKYAEKIRQRISDILDIPSIPHVQVMMLLVMHEFGCGRGNRTWMYGGIAGRMVLELGLHKEPTHLLKDGEVMSVETWKKNELRRNVFWCMYIFDRFGGAACQRPVLFHDSDISCHLPCQDDCLQQSTFYSESLNGTQLVCYKVVERDGNGAAKSIKLMETTSQYPRTRSRCNLGWPTHMIRIISLFAKVATFVNRTVARSSSPLAPYDMECGDYHTLSEEIDLWCDQLPFNMRNTPANLQRYRAEQSRDTQRFILSHILQNSLVVFMDRPSLTLINTIKTMENITAHSRESIQLGVEKCKAASDNVSIMLTDINLHVKRVFPFISYLTYSTASVVVYTIFNGSQAEAKKAGEALMAHYQFLQSMRKYYVMADKFFFRLHEFYDRHKHQLHLRDGRRHGGNAVENTVDGSNSNQTSSSNDITRSDTIGGRDSYGSDTLESTSTSTSLVSTSPSDSIQDLNDLVGSLDDTFNQLLDHQFQIQSQQPQSLEPLQQQSVLLDGHGRVSTSMGWPLQPESTGMISTTTSSTDWDLYSIWPFPSMDGILNSNGSDRLT</sequence>
<feature type="compositionally biased region" description="Low complexity" evidence="7">
    <location>
        <begin position="84"/>
        <end position="96"/>
    </location>
</feature>
<dbReference type="SMART" id="SM00906">
    <property type="entry name" value="Fungal_trans"/>
    <property type="match status" value="1"/>
</dbReference>
<keyword evidence="5" id="KW-0804">Transcription</keyword>
<evidence type="ECO:0000256" key="5">
    <source>
        <dbReference type="ARBA" id="ARBA00023163"/>
    </source>
</evidence>
<keyword evidence="4" id="KW-0843">Virulence</keyword>